<keyword evidence="1" id="KW-1133">Transmembrane helix</keyword>
<evidence type="ECO:0000313" key="2">
    <source>
        <dbReference type="EMBL" id="MFC5543204.1"/>
    </source>
</evidence>
<keyword evidence="1" id="KW-0472">Membrane</keyword>
<evidence type="ECO:0000313" key="3">
    <source>
        <dbReference type="Proteomes" id="UP001595978"/>
    </source>
</evidence>
<dbReference type="Proteomes" id="UP001595978">
    <property type="component" value="Unassembled WGS sequence"/>
</dbReference>
<dbReference type="Pfam" id="PF11151">
    <property type="entry name" value="DUF2929"/>
    <property type="match status" value="1"/>
</dbReference>
<name>A0ABW0RG05_9BACL</name>
<proteinExistence type="predicted"/>
<dbReference type="InterPro" id="IPR021324">
    <property type="entry name" value="DUF2929"/>
</dbReference>
<dbReference type="EMBL" id="JBHSNQ010000191">
    <property type="protein sequence ID" value="MFC5543204.1"/>
    <property type="molecule type" value="Genomic_DNA"/>
</dbReference>
<organism evidence="2 3">
    <name type="scientific">Ureibacillus suwonensis</name>
    <dbReference type="NCBI Taxonomy" id="313007"/>
    <lineage>
        <taxon>Bacteria</taxon>
        <taxon>Bacillati</taxon>
        <taxon>Bacillota</taxon>
        <taxon>Bacilli</taxon>
        <taxon>Bacillales</taxon>
        <taxon>Caryophanaceae</taxon>
        <taxon>Ureibacillus</taxon>
    </lineage>
</organism>
<keyword evidence="3" id="KW-1185">Reference proteome</keyword>
<feature type="transmembrane region" description="Helical" evidence="1">
    <location>
        <begin position="32"/>
        <end position="53"/>
    </location>
</feature>
<reference evidence="3" key="1">
    <citation type="journal article" date="2019" name="Int. J. Syst. Evol. Microbiol.">
        <title>The Global Catalogue of Microorganisms (GCM) 10K type strain sequencing project: providing services to taxonomists for standard genome sequencing and annotation.</title>
        <authorList>
            <consortium name="The Broad Institute Genomics Platform"/>
            <consortium name="The Broad Institute Genome Sequencing Center for Infectious Disease"/>
            <person name="Wu L."/>
            <person name="Ma J."/>
        </authorList>
    </citation>
    <scope>NUCLEOTIDE SEQUENCE [LARGE SCALE GENOMIC DNA]</scope>
    <source>
        <strain evidence="3">CCUG 56331</strain>
    </source>
</reference>
<evidence type="ECO:0000256" key="1">
    <source>
        <dbReference type="SAM" id="Phobius"/>
    </source>
</evidence>
<comment type="caution">
    <text evidence="2">The sequence shown here is derived from an EMBL/GenBank/DDBJ whole genome shotgun (WGS) entry which is preliminary data.</text>
</comment>
<gene>
    <name evidence="2" type="ORF">ACFPOH_15955</name>
</gene>
<dbReference type="RefSeq" id="WP_342470095.1">
    <property type="nucleotide sequence ID" value="NZ_JBHSNQ010000191.1"/>
</dbReference>
<sequence length="66" mass="7286">MQYIMSFVWGIMLISMLSYVVGSILGVTTFDIVTTAVIAVIFIILVWIIAAIIPGESPKELKSDEH</sequence>
<keyword evidence="1" id="KW-0812">Transmembrane</keyword>
<protein>
    <submittedName>
        <fullName evidence="2">DUF2929 family protein</fullName>
    </submittedName>
</protein>
<accession>A0ABW0RG05</accession>
<feature type="transmembrane region" description="Helical" evidence="1">
    <location>
        <begin position="7"/>
        <end position="26"/>
    </location>
</feature>